<keyword evidence="1" id="KW-0472">Membrane</keyword>
<sequence length="299" mass="31924">MGLTDNMRGALWMALSMTSFVVNDTFMRLASDAVPFYQAIFLRGLMISIGLAAIAWSRGHLRYRPAQRDWGLIGLRTLAEVIGTLLFLTALLHMAFANLSAILQALPLTVSLGAALVFREPLGWRRLTAILVGFVGVLLIVQPGTEAFNLYAVLGVATVLVVTVRDLSARRLSRDVPSGIVALAAALGGTAMGAIGVAATGEWAALAPVSWIFLGLAALCLMAGYTASVSAMRSGEIGFVAPFRYTSLLVALVIGLAVFDEWPNTLALTGAVLVVGTGLFTLYRERELTRRTTLGLRIR</sequence>
<keyword evidence="1" id="KW-1133">Transmembrane helix</keyword>
<feature type="domain" description="EamA" evidence="2">
    <location>
        <begin position="8"/>
        <end position="141"/>
    </location>
</feature>
<feature type="transmembrane region" description="Helical" evidence="1">
    <location>
        <begin position="237"/>
        <end position="259"/>
    </location>
</feature>
<dbReference type="OrthoDB" id="7165334at2"/>
<feature type="transmembrane region" description="Helical" evidence="1">
    <location>
        <begin position="36"/>
        <end position="56"/>
    </location>
</feature>
<evidence type="ECO:0000313" key="3">
    <source>
        <dbReference type="EMBL" id="PWG18551.1"/>
    </source>
</evidence>
<protein>
    <submittedName>
        <fullName evidence="3">EamA family transporter</fullName>
    </submittedName>
</protein>
<evidence type="ECO:0000259" key="2">
    <source>
        <dbReference type="Pfam" id="PF00892"/>
    </source>
</evidence>
<dbReference type="AlphaFoldDB" id="A0A2V1P7S5"/>
<feature type="transmembrane region" description="Helical" evidence="1">
    <location>
        <begin position="77"/>
        <end position="95"/>
    </location>
</feature>
<organism evidence="3 4">
    <name type="scientific">Salibaculum griseiflavum</name>
    <dbReference type="NCBI Taxonomy" id="1914409"/>
    <lineage>
        <taxon>Bacteria</taxon>
        <taxon>Pseudomonadati</taxon>
        <taxon>Pseudomonadota</taxon>
        <taxon>Alphaproteobacteria</taxon>
        <taxon>Rhodobacterales</taxon>
        <taxon>Roseobacteraceae</taxon>
        <taxon>Salibaculum</taxon>
    </lineage>
</organism>
<proteinExistence type="predicted"/>
<comment type="caution">
    <text evidence="3">The sequence shown here is derived from an EMBL/GenBank/DDBJ whole genome shotgun (WGS) entry which is preliminary data.</text>
</comment>
<keyword evidence="1" id="KW-0812">Transmembrane</keyword>
<feature type="transmembrane region" description="Helical" evidence="1">
    <location>
        <begin position="101"/>
        <end position="118"/>
    </location>
</feature>
<dbReference type="Proteomes" id="UP000245293">
    <property type="component" value="Unassembled WGS sequence"/>
</dbReference>
<feature type="transmembrane region" description="Helical" evidence="1">
    <location>
        <begin position="265"/>
        <end position="283"/>
    </location>
</feature>
<dbReference type="Pfam" id="PF00892">
    <property type="entry name" value="EamA"/>
    <property type="match status" value="1"/>
</dbReference>
<dbReference type="InterPro" id="IPR000620">
    <property type="entry name" value="EamA_dom"/>
</dbReference>
<evidence type="ECO:0000256" key="1">
    <source>
        <dbReference type="SAM" id="Phobius"/>
    </source>
</evidence>
<dbReference type="PANTHER" id="PTHR22911:SF135">
    <property type="entry name" value="BLR4310 PROTEIN"/>
    <property type="match status" value="1"/>
</dbReference>
<feature type="transmembrane region" description="Helical" evidence="1">
    <location>
        <begin position="205"/>
        <end position="225"/>
    </location>
</feature>
<evidence type="ECO:0000313" key="4">
    <source>
        <dbReference type="Proteomes" id="UP000245293"/>
    </source>
</evidence>
<dbReference type="GO" id="GO:0016020">
    <property type="term" value="C:membrane"/>
    <property type="evidence" value="ECO:0007669"/>
    <property type="project" value="InterPro"/>
</dbReference>
<reference evidence="4" key="1">
    <citation type="submission" date="2018-05" db="EMBL/GenBank/DDBJ databases">
        <authorList>
            <person name="Du Z."/>
            <person name="Wang X."/>
        </authorList>
    </citation>
    <scope>NUCLEOTIDE SEQUENCE [LARGE SCALE GENOMIC DNA]</scope>
    <source>
        <strain evidence="4">WDS4C29</strain>
    </source>
</reference>
<dbReference type="RefSeq" id="WP_109385710.1">
    <property type="nucleotide sequence ID" value="NZ_QETF01000001.1"/>
</dbReference>
<dbReference type="InterPro" id="IPR037185">
    <property type="entry name" value="EmrE-like"/>
</dbReference>
<dbReference type="PANTHER" id="PTHR22911">
    <property type="entry name" value="ACYL-MALONYL CONDENSING ENZYME-RELATED"/>
    <property type="match status" value="1"/>
</dbReference>
<dbReference type="SUPFAM" id="SSF103481">
    <property type="entry name" value="Multidrug resistance efflux transporter EmrE"/>
    <property type="match status" value="2"/>
</dbReference>
<dbReference type="EMBL" id="QETF01000001">
    <property type="protein sequence ID" value="PWG18551.1"/>
    <property type="molecule type" value="Genomic_DNA"/>
</dbReference>
<feature type="transmembrane region" description="Helical" evidence="1">
    <location>
        <begin position="150"/>
        <end position="168"/>
    </location>
</feature>
<gene>
    <name evidence="3" type="ORF">DFK10_01125</name>
</gene>
<feature type="transmembrane region" description="Helical" evidence="1">
    <location>
        <begin position="180"/>
        <end position="199"/>
    </location>
</feature>
<name>A0A2V1P7S5_9RHOB</name>
<feature type="transmembrane region" description="Helical" evidence="1">
    <location>
        <begin position="127"/>
        <end position="144"/>
    </location>
</feature>
<keyword evidence="4" id="KW-1185">Reference proteome</keyword>
<accession>A0A2V1P7S5</accession>